<dbReference type="PANTHER" id="PTHR34386">
    <property type="entry name" value="GLUTAREDOXIN"/>
    <property type="match status" value="1"/>
</dbReference>
<organism evidence="5 6">
    <name type="scientific">Geotalea uraniireducens</name>
    <dbReference type="NCBI Taxonomy" id="351604"/>
    <lineage>
        <taxon>Bacteria</taxon>
        <taxon>Pseudomonadati</taxon>
        <taxon>Thermodesulfobacteriota</taxon>
        <taxon>Desulfuromonadia</taxon>
        <taxon>Geobacterales</taxon>
        <taxon>Geobacteraceae</taxon>
        <taxon>Geotalea</taxon>
    </lineage>
</organism>
<dbReference type="PANTHER" id="PTHR34386:SF1">
    <property type="entry name" value="GLUTAREDOXIN-LIKE PROTEIN NRDH"/>
    <property type="match status" value="1"/>
</dbReference>
<evidence type="ECO:0000313" key="6">
    <source>
        <dbReference type="Proteomes" id="UP001317705"/>
    </source>
</evidence>
<gene>
    <name evidence="5" type="ORF">GURASL_34820</name>
</gene>
<protein>
    <submittedName>
        <fullName evidence="5">NrdH-like redox domain-containing protein</fullName>
    </submittedName>
</protein>
<dbReference type="InterPro" id="IPR025392">
    <property type="entry name" value="DUF4124"/>
</dbReference>
<dbReference type="Gene3D" id="3.40.30.10">
    <property type="entry name" value="Glutaredoxin"/>
    <property type="match status" value="1"/>
</dbReference>
<dbReference type="CDD" id="cd02976">
    <property type="entry name" value="NrdH"/>
    <property type="match status" value="1"/>
</dbReference>
<evidence type="ECO:0000256" key="2">
    <source>
        <dbReference type="SAM" id="SignalP"/>
    </source>
</evidence>
<feature type="domain" description="Glutaredoxin" evidence="3">
    <location>
        <begin position="90"/>
        <end position="146"/>
    </location>
</feature>
<name>A0ABM8EPM1_9BACT</name>
<dbReference type="InterPro" id="IPR036249">
    <property type="entry name" value="Thioredoxin-like_sf"/>
</dbReference>
<evidence type="ECO:0000256" key="1">
    <source>
        <dbReference type="SAM" id="MobiDB-lite"/>
    </source>
</evidence>
<dbReference type="Proteomes" id="UP001317705">
    <property type="component" value="Chromosome"/>
</dbReference>
<reference evidence="5 6" key="1">
    <citation type="submission" date="2022-12" db="EMBL/GenBank/DDBJ databases">
        <title>Polyphasic characterization of Geotalea uranireducens NIT-SL11 newly isolated from a complex of sewage sludge and microbially reduced graphene oxide.</title>
        <authorList>
            <person name="Xie L."/>
            <person name="Yoshida N."/>
            <person name="Meng L."/>
        </authorList>
    </citation>
    <scope>NUCLEOTIDE SEQUENCE [LARGE SCALE GENOMIC DNA]</scope>
    <source>
        <strain evidence="5 6">NIT-SL11</strain>
    </source>
</reference>
<dbReference type="InterPro" id="IPR002109">
    <property type="entry name" value="Glutaredoxin"/>
</dbReference>
<sequence length="163" mass="17589">MKLSISVLLMILLVAGSCGAEMYRWVGDDGSVTFKDTPPPAAKKRKKTKVYSDADFAPAPSPAAATGAARPAPQRSAPAAPQSKRFTGTIEMYVTDWCPTCKMAKQYIAAKNYPVAIYDIEKDQSANARFRELGGHGVPLILVGSKRMSGFSAQLLEQYLGNE</sequence>
<dbReference type="InterPro" id="IPR051548">
    <property type="entry name" value="Grx-like_ET"/>
</dbReference>
<dbReference type="PROSITE" id="PS51354">
    <property type="entry name" value="GLUTAREDOXIN_2"/>
    <property type="match status" value="1"/>
</dbReference>
<feature type="compositionally biased region" description="Low complexity" evidence="1">
    <location>
        <begin position="54"/>
        <end position="83"/>
    </location>
</feature>
<evidence type="ECO:0000313" key="5">
    <source>
        <dbReference type="EMBL" id="BDV44559.1"/>
    </source>
</evidence>
<proteinExistence type="predicted"/>
<dbReference type="SUPFAM" id="SSF52833">
    <property type="entry name" value="Thioredoxin-like"/>
    <property type="match status" value="1"/>
</dbReference>
<dbReference type="Pfam" id="PF00462">
    <property type="entry name" value="Glutaredoxin"/>
    <property type="match status" value="1"/>
</dbReference>
<evidence type="ECO:0000259" key="4">
    <source>
        <dbReference type="Pfam" id="PF13511"/>
    </source>
</evidence>
<keyword evidence="2" id="KW-0732">Signal</keyword>
<dbReference type="PROSITE" id="PS51257">
    <property type="entry name" value="PROKAR_LIPOPROTEIN"/>
    <property type="match status" value="1"/>
</dbReference>
<feature type="signal peptide" evidence="2">
    <location>
        <begin position="1"/>
        <end position="20"/>
    </location>
</feature>
<evidence type="ECO:0000259" key="3">
    <source>
        <dbReference type="Pfam" id="PF00462"/>
    </source>
</evidence>
<accession>A0ABM8EPM1</accession>
<dbReference type="EMBL" id="AP027151">
    <property type="protein sequence ID" value="BDV44559.1"/>
    <property type="molecule type" value="Genomic_DNA"/>
</dbReference>
<dbReference type="RefSeq" id="WP_282000657.1">
    <property type="nucleotide sequence ID" value="NZ_AP027151.1"/>
</dbReference>
<feature type="chain" id="PRO_5045429105" evidence="2">
    <location>
        <begin position="21"/>
        <end position="163"/>
    </location>
</feature>
<dbReference type="Pfam" id="PF13511">
    <property type="entry name" value="DUF4124"/>
    <property type="match status" value="1"/>
</dbReference>
<feature type="region of interest" description="Disordered" evidence="1">
    <location>
        <begin position="34"/>
        <end position="83"/>
    </location>
</feature>
<keyword evidence="6" id="KW-1185">Reference proteome</keyword>
<feature type="domain" description="DUF4124" evidence="4">
    <location>
        <begin position="9"/>
        <end position="64"/>
    </location>
</feature>